<comment type="caution">
    <text evidence="2">The sequence shown here is derived from an EMBL/GenBank/DDBJ whole genome shotgun (WGS) entry which is preliminary data.</text>
</comment>
<feature type="transmembrane region" description="Helical" evidence="1">
    <location>
        <begin position="35"/>
        <end position="56"/>
    </location>
</feature>
<keyword evidence="1" id="KW-0472">Membrane</keyword>
<sequence>MISPALAWGQFLTACLLGAGLGLVYDFLRPLRPRFTALSDLLFLGVLGYTLVYLFFGVCRGDIRGGYALGLAAGGFCWEWTLGRIFSPVFAGFWKALGHLFRALAAPWKKFFQKNPKKTKIFLCKLGKMGYNKEE</sequence>
<reference evidence="2" key="2">
    <citation type="journal article" date="2021" name="PeerJ">
        <title>Extensive microbial diversity within the chicken gut microbiome revealed by metagenomics and culture.</title>
        <authorList>
            <person name="Gilroy R."/>
            <person name="Ravi A."/>
            <person name="Getino M."/>
            <person name="Pursley I."/>
            <person name="Horton D.L."/>
            <person name="Alikhan N.F."/>
            <person name="Baker D."/>
            <person name="Gharbi K."/>
            <person name="Hall N."/>
            <person name="Watson M."/>
            <person name="Adriaenssens E.M."/>
            <person name="Foster-Nyarko E."/>
            <person name="Jarju S."/>
            <person name="Secka A."/>
            <person name="Antonio M."/>
            <person name="Oren A."/>
            <person name="Chaudhuri R.R."/>
            <person name="La Ragione R."/>
            <person name="Hildebrand F."/>
            <person name="Pallen M.J."/>
        </authorList>
    </citation>
    <scope>NUCLEOTIDE SEQUENCE</scope>
    <source>
        <strain evidence="2">13361</strain>
    </source>
</reference>
<reference evidence="2" key="1">
    <citation type="submission" date="2020-10" db="EMBL/GenBank/DDBJ databases">
        <authorList>
            <person name="Gilroy R."/>
        </authorList>
    </citation>
    <scope>NUCLEOTIDE SEQUENCE</scope>
    <source>
        <strain evidence="2">13361</strain>
    </source>
</reference>
<evidence type="ECO:0000256" key="1">
    <source>
        <dbReference type="SAM" id="Phobius"/>
    </source>
</evidence>
<evidence type="ECO:0000313" key="3">
    <source>
        <dbReference type="Proteomes" id="UP000886796"/>
    </source>
</evidence>
<dbReference type="Proteomes" id="UP000886796">
    <property type="component" value="Unassembled WGS sequence"/>
</dbReference>
<evidence type="ECO:0000313" key="2">
    <source>
        <dbReference type="EMBL" id="HIQ68636.1"/>
    </source>
</evidence>
<keyword evidence="1" id="KW-0812">Transmembrane</keyword>
<dbReference type="AlphaFoldDB" id="A0A9D0Z3L2"/>
<protein>
    <submittedName>
        <fullName evidence="2">Spore cortex biosynthesis protein YabQ</fullName>
    </submittedName>
</protein>
<dbReference type="EMBL" id="DVFK01000118">
    <property type="protein sequence ID" value="HIQ68636.1"/>
    <property type="molecule type" value="Genomic_DNA"/>
</dbReference>
<name>A0A9D0Z3L2_9FIRM</name>
<accession>A0A9D0Z3L2</accession>
<keyword evidence="1" id="KW-1133">Transmembrane helix</keyword>
<organism evidence="2 3">
    <name type="scientific">Candidatus Faecousia excrementigallinarum</name>
    <dbReference type="NCBI Taxonomy" id="2840806"/>
    <lineage>
        <taxon>Bacteria</taxon>
        <taxon>Bacillati</taxon>
        <taxon>Bacillota</taxon>
        <taxon>Clostridia</taxon>
        <taxon>Eubacteriales</taxon>
        <taxon>Oscillospiraceae</taxon>
        <taxon>Faecousia</taxon>
    </lineage>
</organism>
<feature type="transmembrane region" description="Helical" evidence="1">
    <location>
        <begin position="6"/>
        <end position="28"/>
    </location>
</feature>
<proteinExistence type="predicted"/>
<gene>
    <name evidence="2" type="ORF">IAB74_09035</name>
</gene>